<gene>
    <name evidence="2" type="ORF">B0H63DRAFT_398619</name>
</gene>
<proteinExistence type="predicted"/>
<dbReference type="EMBL" id="JAULSW010000006">
    <property type="protein sequence ID" value="KAK3377595.1"/>
    <property type="molecule type" value="Genomic_DNA"/>
</dbReference>
<comment type="caution">
    <text evidence="2">The sequence shown here is derived from an EMBL/GenBank/DDBJ whole genome shotgun (WGS) entry which is preliminary data.</text>
</comment>
<organism evidence="2 3">
    <name type="scientific">Podospora didyma</name>
    <dbReference type="NCBI Taxonomy" id="330526"/>
    <lineage>
        <taxon>Eukaryota</taxon>
        <taxon>Fungi</taxon>
        <taxon>Dikarya</taxon>
        <taxon>Ascomycota</taxon>
        <taxon>Pezizomycotina</taxon>
        <taxon>Sordariomycetes</taxon>
        <taxon>Sordariomycetidae</taxon>
        <taxon>Sordariales</taxon>
        <taxon>Podosporaceae</taxon>
        <taxon>Podospora</taxon>
    </lineage>
</organism>
<evidence type="ECO:0000256" key="1">
    <source>
        <dbReference type="SAM" id="MobiDB-lite"/>
    </source>
</evidence>
<sequence>MDADSGYLSQEPNSPRPGARKAPAGELAQFDKTVTDATVARFTSVQMQIEQPLLRYISRFPGKKYRPIALRLMVLGTSEDDAKPHIVVLCLAAQARRVRKFFDKDAVRALYQPEDDTLPSFKIHVYGRPPEPKQGEDDVITVLIPTQFEKTYCGARIVLRFPSGDEKRATFGGIIKVVAQDGGTSLYGLTAGHVLVDDDEDLNNPHSDTSDDTFAGSSLVLSDSDGSDGGNDDDEMGAEDELVADWDASLLNAPTGTSQWPSTELKPLGVISKNTPHLRSGDVNKSVASNAFYDWALIQLSSYRPNRITPTRTNSGTMHDMINIGVVDGMLHHGLVVSDPASKRVLVLSGSSGPKAGALSALPSRLLLGPGKEFVSTLLFNPDTGMQISDGDSGSWVIDQATLEVYGYIVAADSFGSGYVIPLQNAFTDIKKRLGAQAVTLATPEDVAAAANLLTKQLDQRTLVHSEDSTVIRREPLSHDAFLSLSGLEKEEYERETIREWEANPATHWSGM</sequence>
<evidence type="ECO:0000313" key="3">
    <source>
        <dbReference type="Proteomes" id="UP001285441"/>
    </source>
</evidence>
<dbReference type="AlphaFoldDB" id="A0AAE0NBR0"/>
<protein>
    <submittedName>
        <fullName evidence="2">Uncharacterized protein</fullName>
    </submittedName>
</protein>
<dbReference type="Proteomes" id="UP001285441">
    <property type="component" value="Unassembled WGS sequence"/>
</dbReference>
<reference evidence="2" key="2">
    <citation type="submission" date="2023-06" db="EMBL/GenBank/DDBJ databases">
        <authorList>
            <consortium name="Lawrence Berkeley National Laboratory"/>
            <person name="Haridas S."/>
            <person name="Hensen N."/>
            <person name="Bonometti L."/>
            <person name="Westerberg I."/>
            <person name="Brannstrom I.O."/>
            <person name="Guillou S."/>
            <person name="Cros-Aarteil S."/>
            <person name="Calhoun S."/>
            <person name="Kuo A."/>
            <person name="Mondo S."/>
            <person name="Pangilinan J."/>
            <person name="Riley R."/>
            <person name="LaButti K."/>
            <person name="Andreopoulos B."/>
            <person name="Lipzen A."/>
            <person name="Chen C."/>
            <person name="Yanf M."/>
            <person name="Daum C."/>
            <person name="Ng V."/>
            <person name="Clum A."/>
            <person name="Steindorff A."/>
            <person name="Ohm R."/>
            <person name="Martin F."/>
            <person name="Silar P."/>
            <person name="Natvig D."/>
            <person name="Lalanne C."/>
            <person name="Gautier V."/>
            <person name="Ament-velasquez S.L."/>
            <person name="Kruys A."/>
            <person name="Hutchinson M.I."/>
            <person name="Powell A.J."/>
            <person name="Barry K."/>
            <person name="Miller A.N."/>
            <person name="Grigoriev I.V."/>
            <person name="Debuchy R."/>
            <person name="Gladieux P."/>
            <person name="Thoren M.H."/>
            <person name="Johannesson H."/>
        </authorList>
    </citation>
    <scope>NUCLEOTIDE SEQUENCE</scope>
    <source>
        <strain evidence="2">CBS 232.78</strain>
    </source>
</reference>
<reference evidence="2" key="1">
    <citation type="journal article" date="2023" name="Mol. Phylogenet. Evol.">
        <title>Genome-scale phylogeny and comparative genomics of the fungal order Sordariales.</title>
        <authorList>
            <person name="Hensen N."/>
            <person name="Bonometti L."/>
            <person name="Westerberg I."/>
            <person name="Brannstrom I.O."/>
            <person name="Guillou S."/>
            <person name="Cros-Aarteil S."/>
            <person name="Calhoun S."/>
            <person name="Haridas S."/>
            <person name="Kuo A."/>
            <person name="Mondo S."/>
            <person name="Pangilinan J."/>
            <person name="Riley R."/>
            <person name="LaButti K."/>
            <person name="Andreopoulos B."/>
            <person name="Lipzen A."/>
            <person name="Chen C."/>
            <person name="Yan M."/>
            <person name="Daum C."/>
            <person name="Ng V."/>
            <person name="Clum A."/>
            <person name="Steindorff A."/>
            <person name="Ohm R.A."/>
            <person name="Martin F."/>
            <person name="Silar P."/>
            <person name="Natvig D.O."/>
            <person name="Lalanne C."/>
            <person name="Gautier V."/>
            <person name="Ament-Velasquez S.L."/>
            <person name="Kruys A."/>
            <person name="Hutchinson M.I."/>
            <person name="Powell A.J."/>
            <person name="Barry K."/>
            <person name="Miller A.N."/>
            <person name="Grigoriev I.V."/>
            <person name="Debuchy R."/>
            <person name="Gladieux P."/>
            <person name="Hiltunen Thoren M."/>
            <person name="Johannesson H."/>
        </authorList>
    </citation>
    <scope>NUCLEOTIDE SEQUENCE</scope>
    <source>
        <strain evidence="2">CBS 232.78</strain>
    </source>
</reference>
<name>A0AAE0NBR0_9PEZI</name>
<accession>A0AAE0NBR0</accession>
<feature type="region of interest" description="Disordered" evidence="1">
    <location>
        <begin position="1"/>
        <end position="24"/>
    </location>
</feature>
<evidence type="ECO:0000313" key="2">
    <source>
        <dbReference type="EMBL" id="KAK3377595.1"/>
    </source>
</evidence>
<feature type="region of interest" description="Disordered" evidence="1">
    <location>
        <begin position="200"/>
        <end position="237"/>
    </location>
</feature>
<keyword evidence="3" id="KW-1185">Reference proteome</keyword>